<reference evidence="2" key="1">
    <citation type="submission" date="2022-07" db="EMBL/GenBank/DDBJ databases">
        <title>Phylogenomic reconstructions and comparative analyses of Kickxellomycotina fungi.</title>
        <authorList>
            <person name="Reynolds N.K."/>
            <person name="Stajich J.E."/>
            <person name="Barry K."/>
            <person name="Grigoriev I.V."/>
            <person name="Crous P."/>
            <person name="Smith M.E."/>
        </authorList>
    </citation>
    <scope>NUCLEOTIDE SEQUENCE</scope>
    <source>
        <strain evidence="2">NRRL 1565</strain>
    </source>
</reference>
<feature type="signal peptide" evidence="1">
    <location>
        <begin position="1"/>
        <end position="26"/>
    </location>
</feature>
<evidence type="ECO:0008006" key="4">
    <source>
        <dbReference type="Google" id="ProtNLM"/>
    </source>
</evidence>
<comment type="caution">
    <text evidence="2">The sequence shown here is derived from an EMBL/GenBank/DDBJ whole genome shotgun (WGS) entry which is preliminary data.</text>
</comment>
<protein>
    <recommendedName>
        <fullName evidence="4">Carbohydrate-binding module family 19 domain-containing protein</fullName>
    </recommendedName>
</protein>
<sequence>MLYRAQATLGLILAMATLALCSPANAEDAALAVGAPCKNEGSIACSSPEGISPIFKTCVNGVVVERSCPAGTVCFGKVGEIYCDYTPSMTIN</sequence>
<name>A0A9W8HUE7_9FUNG</name>
<feature type="chain" id="PRO_5040735416" description="Carbohydrate-binding module family 19 domain-containing protein" evidence="1">
    <location>
        <begin position="27"/>
        <end position="92"/>
    </location>
</feature>
<dbReference type="Proteomes" id="UP001140094">
    <property type="component" value="Unassembled WGS sequence"/>
</dbReference>
<dbReference type="AlphaFoldDB" id="A0A9W8HUE7"/>
<evidence type="ECO:0000256" key="1">
    <source>
        <dbReference type="SAM" id="SignalP"/>
    </source>
</evidence>
<accession>A0A9W8HUE7</accession>
<dbReference type="EMBL" id="JANBUO010000902">
    <property type="protein sequence ID" value="KAJ2800919.1"/>
    <property type="molecule type" value="Genomic_DNA"/>
</dbReference>
<keyword evidence="1" id="KW-0732">Signal</keyword>
<organism evidence="2 3">
    <name type="scientific">Coemansia guatemalensis</name>
    <dbReference type="NCBI Taxonomy" id="2761395"/>
    <lineage>
        <taxon>Eukaryota</taxon>
        <taxon>Fungi</taxon>
        <taxon>Fungi incertae sedis</taxon>
        <taxon>Zoopagomycota</taxon>
        <taxon>Kickxellomycotina</taxon>
        <taxon>Kickxellomycetes</taxon>
        <taxon>Kickxellales</taxon>
        <taxon>Kickxellaceae</taxon>
        <taxon>Coemansia</taxon>
    </lineage>
</organism>
<proteinExistence type="predicted"/>
<evidence type="ECO:0000313" key="3">
    <source>
        <dbReference type="Proteomes" id="UP001140094"/>
    </source>
</evidence>
<evidence type="ECO:0000313" key="2">
    <source>
        <dbReference type="EMBL" id="KAJ2800919.1"/>
    </source>
</evidence>
<gene>
    <name evidence="2" type="ORF">H4R20_003876</name>
</gene>
<keyword evidence="3" id="KW-1185">Reference proteome</keyword>